<evidence type="ECO:0000313" key="4">
    <source>
        <dbReference type="Proteomes" id="UP000639606"/>
    </source>
</evidence>
<accession>A0A918ED67</accession>
<organism evidence="3 4">
    <name type="scientific">Saccharothrix coeruleofusca</name>
    <dbReference type="NCBI Taxonomy" id="33919"/>
    <lineage>
        <taxon>Bacteria</taxon>
        <taxon>Bacillati</taxon>
        <taxon>Actinomycetota</taxon>
        <taxon>Actinomycetes</taxon>
        <taxon>Pseudonocardiales</taxon>
        <taxon>Pseudonocardiaceae</taxon>
        <taxon>Saccharothrix</taxon>
    </lineage>
</organism>
<dbReference type="EMBL" id="BMRG01000004">
    <property type="protein sequence ID" value="GGP54585.1"/>
    <property type="molecule type" value="Genomic_DNA"/>
</dbReference>
<evidence type="ECO:0000313" key="3">
    <source>
        <dbReference type="EMBL" id="GGP54585.1"/>
    </source>
</evidence>
<reference evidence="3" key="1">
    <citation type="journal article" date="2014" name="Int. J. Syst. Evol. Microbiol.">
        <title>Complete genome sequence of Corynebacterium casei LMG S-19264T (=DSM 44701T), isolated from a smear-ripened cheese.</title>
        <authorList>
            <consortium name="US DOE Joint Genome Institute (JGI-PGF)"/>
            <person name="Walter F."/>
            <person name="Albersmeier A."/>
            <person name="Kalinowski J."/>
            <person name="Ruckert C."/>
        </authorList>
    </citation>
    <scope>NUCLEOTIDE SEQUENCE</scope>
    <source>
        <strain evidence="3">JCM 3313</strain>
    </source>
</reference>
<keyword evidence="1" id="KW-0723">Serine/threonine-protein kinase</keyword>
<feature type="domain" description="Histidine kinase/HSP90-like ATPase" evidence="2">
    <location>
        <begin position="18"/>
        <end position="122"/>
    </location>
</feature>
<dbReference type="RefSeq" id="WP_229795645.1">
    <property type="nucleotide sequence ID" value="NZ_BMRG01000004.1"/>
</dbReference>
<protein>
    <submittedName>
        <fullName evidence="3">ATPase</fullName>
    </submittedName>
</protein>
<proteinExistence type="predicted"/>
<sequence length="125" mass="13581">MSVPVHRFDLDGPDRPPLSELRAEVRRLLAHLHPDVVADVELVVTELATNAFEHARAPWCAKVSLPPGAVRVEVDDGTPDLVPEPGRSTLGSLRGRGMLMVQAISAEWGVLRRPGGKTVWARLPA</sequence>
<dbReference type="Proteomes" id="UP000639606">
    <property type="component" value="Unassembled WGS sequence"/>
</dbReference>
<keyword evidence="1" id="KW-0418">Kinase</keyword>
<name>A0A918ED67_9PSEU</name>
<dbReference type="PANTHER" id="PTHR35526">
    <property type="entry name" value="ANTI-SIGMA-F FACTOR RSBW-RELATED"/>
    <property type="match status" value="1"/>
</dbReference>
<reference evidence="3" key="2">
    <citation type="submission" date="2020-09" db="EMBL/GenBank/DDBJ databases">
        <authorList>
            <person name="Sun Q."/>
            <person name="Ohkuma M."/>
        </authorList>
    </citation>
    <scope>NUCLEOTIDE SEQUENCE</scope>
    <source>
        <strain evidence="3">JCM 3313</strain>
    </source>
</reference>
<dbReference type="CDD" id="cd16936">
    <property type="entry name" value="HATPase_RsbW-like"/>
    <property type="match status" value="1"/>
</dbReference>
<dbReference type="InterPro" id="IPR050267">
    <property type="entry name" value="Anti-sigma-factor_SerPK"/>
</dbReference>
<keyword evidence="1" id="KW-0808">Transferase</keyword>
<dbReference type="GO" id="GO:0004674">
    <property type="term" value="F:protein serine/threonine kinase activity"/>
    <property type="evidence" value="ECO:0007669"/>
    <property type="project" value="UniProtKB-KW"/>
</dbReference>
<dbReference type="InterPro" id="IPR003594">
    <property type="entry name" value="HATPase_dom"/>
</dbReference>
<dbReference type="PANTHER" id="PTHR35526:SF3">
    <property type="entry name" value="ANTI-SIGMA-F FACTOR RSBW"/>
    <property type="match status" value="1"/>
</dbReference>
<dbReference type="InterPro" id="IPR036890">
    <property type="entry name" value="HATPase_C_sf"/>
</dbReference>
<gene>
    <name evidence="3" type="ORF">GCM10010185_28870</name>
</gene>
<evidence type="ECO:0000256" key="1">
    <source>
        <dbReference type="ARBA" id="ARBA00022527"/>
    </source>
</evidence>
<keyword evidence="4" id="KW-1185">Reference proteome</keyword>
<evidence type="ECO:0000259" key="2">
    <source>
        <dbReference type="Pfam" id="PF13581"/>
    </source>
</evidence>
<dbReference type="Pfam" id="PF13581">
    <property type="entry name" value="HATPase_c_2"/>
    <property type="match status" value="1"/>
</dbReference>
<comment type="caution">
    <text evidence="3">The sequence shown here is derived from an EMBL/GenBank/DDBJ whole genome shotgun (WGS) entry which is preliminary data.</text>
</comment>
<dbReference type="Gene3D" id="3.30.565.10">
    <property type="entry name" value="Histidine kinase-like ATPase, C-terminal domain"/>
    <property type="match status" value="1"/>
</dbReference>
<dbReference type="AlphaFoldDB" id="A0A918ED67"/>
<dbReference type="SUPFAM" id="SSF55874">
    <property type="entry name" value="ATPase domain of HSP90 chaperone/DNA topoisomerase II/histidine kinase"/>
    <property type="match status" value="1"/>
</dbReference>